<sequence length="271" mass="29738">MDPEKLRSCKVILVIGPAGAGKTSLLKLLTGEDLQVGHRLDHGTALPTVIHGTINDQSFVFIDSPGFGHSSSQPGEIEKQIHAMLGHFTRELGGIHGILYVQDIPLERELTGMQEATNFLRELAGRNFRFHITFITTKWDAVAPKVIRKCETKEEDLIRSRWASFRVGDEGGSRLVRHGIDCSEDDFETQQAGRQALLNNVMAYYVDTSIQHLTMPFSQLTYGEQGFKIATVTGQIIKVTGKVALAVGVLYGIGAAIASGVIVVSFSIRLY</sequence>
<dbReference type="InterPro" id="IPR006073">
    <property type="entry name" value="GTP-bd"/>
</dbReference>
<dbReference type="Pfam" id="PF01926">
    <property type="entry name" value="MMR_HSR1"/>
    <property type="match status" value="1"/>
</dbReference>
<evidence type="ECO:0000313" key="3">
    <source>
        <dbReference type="EMBL" id="EWG50976.1"/>
    </source>
</evidence>
<keyword evidence="1" id="KW-0812">Transmembrane</keyword>
<protein>
    <recommendedName>
        <fullName evidence="2">G domain-containing protein</fullName>
    </recommendedName>
</protein>
<dbReference type="EMBL" id="CM000586">
    <property type="protein sequence ID" value="EWG50976.1"/>
    <property type="molecule type" value="Genomic_DNA"/>
</dbReference>
<dbReference type="KEGG" id="fvr:FVEG_10093"/>
<dbReference type="InterPro" id="IPR027417">
    <property type="entry name" value="P-loop_NTPase"/>
</dbReference>
<dbReference type="STRING" id="334819.W7MJ31"/>
<dbReference type="AlphaFoldDB" id="W7MJ31"/>
<dbReference type="GO" id="GO:0005525">
    <property type="term" value="F:GTP binding"/>
    <property type="evidence" value="ECO:0007669"/>
    <property type="project" value="InterPro"/>
</dbReference>
<organism evidence="3 4">
    <name type="scientific">Gibberella moniliformis (strain M3125 / FGSC 7600)</name>
    <name type="common">Maize ear and stalk rot fungus</name>
    <name type="synonym">Fusarium verticillioides</name>
    <dbReference type="NCBI Taxonomy" id="334819"/>
    <lineage>
        <taxon>Eukaryota</taxon>
        <taxon>Fungi</taxon>
        <taxon>Dikarya</taxon>
        <taxon>Ascomycota</taxon>
        <taxon>Pezizomycotina</taxon>
        <taxon>Sordariomycetes</taxon>
        <taxon>Hypocreomycetidae</taxon>
        <taxon>Hypocreales</taxon>
        <taxon>Nectriaceae</taxon>
        <taxon>Fusarium</taxon>
        <taxon>Fusarium fujikuroi species complex</taxon>
    </lineage>
</organism>
<dbReference type="VEuPathDB" id="FungiDB:FVEG_10093"/>
<dbReference type="GeneID" id="30067704"/>
<feature type="transmembrane region" description="Helical" evidence="1">
    <location>
        <begin position="243"/>
        <end position="268"/>
    </location>
</feature>
<name>W7MJ31_GIBM7</name>
<dbReference type="CDD" id="cd00882">
    <property type="entry name" value="Ras_like_GTPase"/>
    <property type="match status" value="1"/>
</dbReference>
<dbReference type="HOGENOM" id="CLU_1026910_0_0_1"/>
<feature type="domain" description="G" evidence="2">
    <location>
        <begin position="12"/>
        <end position="120"/>
    </location>
</feature>
<dbReference type="eggNOG" id="ENOG502S5RV">
    <property type="taxonomic scope" value="Eukaryota"/>
</dbReference>
<dbReference type="Proteomes" id="UP000009096">
    <property type="component" value="Chromosome 9"/>
</dbReference>
<evidence type="ECO:0000256" key="1">
    <source>
        <dbReference type="SAM" id="Phobius"/>
    </source>
</evidence>
<gene>
    <name evidence="3" type="ORF">FVEG_10093</name>
</gene>
<accession>W7MJ31</accession>
<keyword evidence="4" id="KW-1185">Reference proteome</keyword>
<keyword evidence="1" id="KW-0472">Membrane</keyword>
<proteinExistence type="predicted"/>
<dbReference type="RefSeq" id="XP_018757167.1">
    <property type="nucleotide sequence ID" value="XM_018899154.1"/>
</dbReference>
<dbReference type="Gene3D" id="3.40.50.300">
    <property type="entry name" value="P-loop containing nucleotide triphosphate hydrolases"/>
    <property type="match status" value="1"/>
</dbReference>
<keyword evidence="1" id="KW-1133">Transmembrane helix</keyword>
<dbReference type="EMBL" id="DS022255">
    <property type="protein sequence ID" value="EWG50976.1"/>
    <property type="molecule type" value="Genomic_DNA"/>
</dbReference>
<reference evidence="3 4" key="1">
    <citation type="journal article" date="2010" name="Nature">
        <title>Comparative genomics reveals mobile pathogenicity chromosomes in Fusarium.</title>
        <authorList>
            <person name="Ma L.J."/>
            <person name="van der Does H.C."/>
            <person name="Borkovich K.A."/>
            <person name="Coleman J.J."/>
            <person name="Daboussi M.J."/>
            <person name="Di Pietro A."/>
            <person name="Dufresne M."/>
            <person name="Freitag M."/>
            <person name="Grabherr M."/>
            <person name="Henrissat B."/>
            <person name="Houterman P.M."/>
            <person name="Kang S."/>
            <person name="Shim W.B."/>
            <person name="Woloshuk C."/>
            <person name="Xie X."/>
            <person name="Xu J.R."/>
            <person name="Antoniw J."/>
            <person name="Baker S.E."/>
            <person name="Bluhm B.H."/>
            <person name="Breakspear A."/>
            <person name="Brown D.W."/>
            <person name="Butchko R.A."/>
            <person name="Chapman S."/>
            <person name="Coulson R."/>
            <person name="Coutinho P.M."/>
            <person name="Danchin E.G."/>
            <person name="Diener A."/>
            <person name="Gale L.R."/>
            <person name="Gardiner D.M."/>
            <person name="Goff S."/>
            <person name="Hammond-Kosack K.E."/>
            <person name="Hilburn K."/>
            <person name="Hua-Van A."/>
            <person name="Jonkers W."/>
            <person name="Kazan K."/>
            <person name="Kodira C.D."/>
            <person name="Koehrsen M."/>
            <person name="Kumar L."/>
            <person name="Lee Y.H."/>
            <person name="Li L."/>
            <person name="Manners J.M."/>
            <person name="Miranda-Saavedra D."/>
            <person name="Mukherjee M."/>
            <person name="Park G."/>
            <person name="Park J."/>
            <person name="Park S.Y."/>
            <person name="Proctor R.H."/>
            <person name="Regev A."/>
            <person name="Ruiz-Roldan M.C."/>
            <person name="Sain D."/>
            <person name="Sakthikumar S."/>
            <person name="Sykes S."/>
            <person name="Schwartz D.C."/>
            <person name="Turgeon B.G."/>
            <person name="Wapinski I."/>
            <person name="Yoder O."/>
            <person name="Young S."/>
            <person name="Zeng Q."/>
            <person name="Zhou S."/>
            <person name="Galagan J."/>
            <person name="Cuomo C.A."/>
            <person name="Kistler H.C."/>
            <person name="Rep M."/>
        </authorList>
    </citation>
    <scope>NUCLEOTIDE SEQUENCE [LARGE SCALE GENOMIC DNA]</scope>
    <source>
        <strain evidence="4">M3125 / FGSC 7600</strain>
    </source>
</reference>
<evidence type="ECO:0000313" key="4">
    <source>
        <dbReference type="Proteomes" id="UP000009096"/>
    </source>
</evidence>
<dbReference type="SUPFAM" id="SSF52540">
    <property type="entry name" value="P-loop containing nucleoside triphosphate hydrolases"/>
    <property type="match status" value="1"/>
</dbReference>
<evidence type="ECO:0000259" key="2">
    <source>
        <dbReference type="Pfam" id="PF01926"/>
    </source>
</evidence>